<accession>A0ABW4I820</accession>
<dbReference type="Gene3D" id="2.60.40.3650">
    <property type="match status" value="1"/>
</dbReference>
<evidence type="ECO:0000259" key="3">
    <source>
        <dbReference type="Pfam" id="PF17899"/>
    </source>
</evidence>
<dbReference type="EMBL" id="JBHUDY010000003">
    <property type="protein sequence ID" value="MFD1613310.1"/>
    <property type="molecule type" value="Genomic_DNA"/>
</dbReference>
<dbReference type="Pfam" id="PF17899">
    <property type="entry name" value="Peptidase_M61_N"/>
    <property type="match status" value="1"/>
</dbReference>
<feature type="domain" description="Peptidase M61 N-terminal" evidence="3">
    <location>
        <begin position="33"/>
        <end position="204"/>
    </location>
</feature>
<sequence length="623" mass="69459">MKLLFPLAFLLAAPALADVPAARDVPFRGTMTLAVDLRDVTQGIFRVRQTIPVTGPGPVVLLYPKWKPGNHAPSGQIENLAGLKLSANGKPLAWRRDPVEMFAFHVDVPAGATEIEAEFQYLSPQKDGSDRRVFGPTMANLQWESVSLYPAGYYVHNIPVRASATYPAGWTGWTALRGTQQGGTVTYGEVPYDILVDSPVYAGAHAKQVQLDPQVTFDIVADSPWQTAITPEQIALHKNLIVQADKLFGTRHYDHYDFLVALSDYQSGDGLEHHRSSENTLDADLLTDWDANLYDHYVVAHEYTHSWNGKFRRPADLWTPDYNQPMQNSLLWVYEGQTQFWGDVLSARSGLWSKQAYLDFLANVVARYSEGMPGVTWRNVQDTTNQPIVTGHGSGGAWSSWFRGADYYRNSELIWIEADATIRRLSKGKKSMDDFARLFFGAEPGQWDHELTYRFEDVAAALNQVVPYDWTGFLRTRLDATDPALNLRMVEAAGYRLAFGDKPTASSKALFAKAKTDDFTYSLGFSLSKQGEIKDVRWDGPAFRAGVRPTETVVAVNDAKYDAETMGRAITDAKGGKAPVRLTIKGDDRYRQVSIDYRGGLRYPRLEKIGTGEGALDRLLAPK</sequence>
<organism evidence="4 5">
    <name type="scientific">Sphingomonas tabacisoli</name>
    <dbReference type="NCBI Taxonomy" id="2249466"/>
    <lineage>
        <taxon>Bacteria</taxon>
        <taxon>Pseudomonadati</taxon>
        <taxon>Pseudomonadota</taxon>
        <taxon>Alphaproteobacteria</taxon>
        <taxon>Sphingomonadales</taxon>
        <taxon>Sphingomonadaceae</taxon>
        <taxon>Sphingomonas</taxon>
    </lineage>
</organism>
<gene>
    <name evidence="4" type="ORF">ACFSCW_16025</name>
</gene>
<evidence type="ECO:0000313" key="4">
    <source>
        <dbReference type="EMBL" id="MFD1613310.1"/>
    </source>
</evidence>
<dbReference type="InterPro" id="IPR024191">
    <property type="entry name" value="Peptidase_M61"/>
</dbReference>
<dbReference type="InterPro" id="IPR027268">
    <property type="entry name" value="Peptidase_M4/M1_CTD_sf"/>
</dbReference>
<keyword evidence="1" id="KW-0732">Signal</keyword>
<evidence type="ECO:0000256" key="1">
    <source>
        <dbReference type="SAM" id="SignalP"/>
    </source>
</evidence>
<dbReference type="RefSeq" id="WP_380891299.1">
    <property type="nucleotide sequence ID" value="NZ_JBHUDY010000003.1"/>
</dbReference>
<dbReference type="PIRSF" id="PIRSF016493">
    <property type="entry name" value="Glycyl_aminpptds"/>
    <property type="match status" value="1"/>
</dbReference>
<proteinExistence type="predicted"/>
<dbReference type="InterPro" id="IPR007963">
    <property type="entry name" value="Peptidase_M61_catalytic"/>
</dbReference>
<dbReference type="Pfam" id="PF05299">
    <property type="entry name" value="Peptidase_M61"/>
    <property type="match status" value="1"/>
</dbReference>
<name>A0ABW4I820_9SPHN</name>
<evidence type="ECO:0000259" key="2">
    <source>
        <dbReference type="Pfam" id="PF05299"/>
    </source>
</evidence>
<dbReference type="Gene3D" id="2.30.42.10">
    <property type="match status" value="1"/>
</dbReference>
<keyword evidence="5" id="KW-1185">Reference proteome</keyword>
<reference evidence="5" key="1">
    <citation type="journal article" date="2019" name="Int. J. Syst. Evol. Microbiol.">
        <title>The Global Catalogue of Microorganisms (GCM) 10K type strain sequencing project: providing services to taxonomists for standard genome sequencing and annotation.</title>
        <authorList>
            <consortium name="The Broad Institute Genomics Platform"/>
            <consortium name="The Broad Institute Genome Sequencing Center for Infectious Disease"/>
            <person name="Wu L."/>
            <person name="Ma J."/>
        </authorList>
    </citation>
    <scope>NUCLEOTIDE SEQUENCE [LARGE SCALE GENOMIC DNA]</scope>
    <source>
        <strain evidence="5">CGMCC 1.16275</strain>
    </source>
</reference>
<comment type="caution">
    <text evidence="4">The sequence shown here is derived from an EMBL/GenBank/DDBJ whole genome shotgun (WGS) entry which is preliminary data.</text>
</comment>
<feature type="signal peptide" evidence="1">
    <location>
        <begin position="1"/>
        <end position="17"/>
    </location>
</feature>
<feature type="domain" description="Peptidase M61 catalytic" evidence="2">
    <location>
        <begin position="298"/>
        <end position="413"/>
    </location>
</feature>
<feature type="chain" id="PRO_5045458220" evidence="1">
    <location>
        <begin position="18"/>
        <end position="623"/>
    </location>
</feature>
<protein>
    <submittedName>
        <fullName evidence="4">M61 family metallopeptidase</fullName>
    </submittedName>
</protein>
<dbReference type="InterPro" id="IPR040756">
    <property type="entry name" value="Peptidase_M61_N"/>
</dbReference>
<dbReference type="Gene3D" id="1.10.390.10">
    <property type="entry name" value="Neutral Protease Domain 2"/>
    <property type="match status" value="1"/>
</dbReference>
<dbReference type="Proteomes" id="UP001597115">
    <property type="component" value="Unassembled WGS sequence"/>
</dbReference>
<dbReference type="InterPro" id="IPR036034">
    <property type="entry name" value="PDZ_sf"/>
</dbReference>
<dbReference type="SUPFAM" id="SSF50156">
    <property type="entry name" value="PDZ domain-like"/>
    <property type="match status" value="1"/>
</dbReference>
<evidence type="ECO:0000313" key="5">
    <source>
        <dbReference type="Proteomes" id="UP001597115"/>
    </source>
</evidence>